<evidence type="ECO:0000313" key="2">
    <source>
        <dbReference type="Proteomes" id="UP000736384"/>
    </source>
</evidence>
<evidence type="ECO:0000313" key="1">
    <source>
        <dbReference type="EMBL" id="NHN76477.1"/>
    </source>
</evidence>
<reference evidence="1" key="1">
    <citation type="submission" date="2020-03" db="EMBL/GenBank/DDBJ databases">
        <title>Genome assembly of Azotobacter chroococcum W5.</title>
        <authorList>
            <person name="Kannepalli A."/>
        </authorList>
    </citation>
    <scope>NUCLEOTIDE SEQUENCE</scope>
    <source>
        <strain evidence="1">W5</strain>
    </source>
</reference>
<accession>A0AA44C770</accession>
<comment type="caution">
    <text evidence="1">The sequence shown here is derived from an EMBL/GenBank/DDBJ whole genome shotgun (WGS) entry which is preliminary data.</text>
</comment>
<name>A0AA44C770_9GAMM</name>
<dbReference type="AlphaFoldDB" id="A0AA44C770"/>
<proteinExistence type="predicted"/>
<organism evidence="1 2">
    <name type="scientific">Azotobacter chroococcum</name>
    <dbReference type="NCBI Taxonomy" id="353"/>
    <lineage>
        <taxon>Bacteria</taxon>
        <taxon>Pseudomonadati</taxon>
        <taxon>Pseudomonadota</taxon>
        <taxon>Gammaproteobacteria</taxon>
        <taxon>Pseudomonadales</taxon>
        <taxon>Pseudomonadaceae</taxon>
        <taxon>Azotobacter</taxon>
    </lineage>
</organism>
<dbReference type="EMBL" id="JAAPAP010000003">
    <property type="protein sequence ID" value="NHN76477.1"/>
    <property type="molecule type" value="Genomic_DNA"/>
</dbReference>
<gene>
    <name evidence="1" type="ORF">HA520_04130</name>
</gene>
<dbReference type="RefSeq" id="WP_165891720.1">
    <property type="nucleotide sequence ID" value="NZ_JAAPAP010000003.1"/>
</dbReference>
<dbReference type="Proteomes" id="UP000736384">
    <property type="component" value="Unassembled WGS sequence"/>
</dbReference>
<sequence>MSFDGFMAFDPYRTFAEGEQGSQERIFLRADGTPTATWHDLRHDGHGYLSSLWRTGCDAYATVAEKAGVQSTAEYFKAAAAYLREFERECTPEGSTVNQ</sequence>
<protein>
    <submittedName>
        <fullName evidence="1">Uncharacterized protein</fullName>
    </submittedName>
</protein>